<dbReference type="EMBL" id="JAGPXC010000012">
    <property type="protein sequence ID" value="KAH6645219.1"/>
    <property type="molecule type" value="Genomic_DNA"/>
</dbReference>
<evidence type="ECO:0000256" key="1">
    <source>
        <dbReference type="SAM" id="MobiDB-lite"/>
    </source>
</evidence>
<dbReference type="Proteomes" id="UP000758603">
    <property type="component" value="Unassembled WGS sequence"/>
</dbReference>
<accession>A0A9P8RFT4</accession>
<dbReference type="AlphaFoldDB" id="A0A9P8RFT4"/>
<dbReference type="CDD" id="cd14688">
    <property type="entry name" value="bZIP_YAP"/>
    <property type="match status" value="1"/>
</dbReference>
<feature type="region of interest" description="Disordered" evidence="1">
    <location>
        <begin position="195"/>
        <end position="215"/>
    </location>
</feature>
<dbReference type="GeneID" id="70129958"/>
<evidence type="ECO:0008006" key="4">
    <source>
        <dbReference type="Google" id="ProtNLM"/>
    </source>
</evidence>
<dbReference type="OrthoDB" id="5242530at2759"/>
<proteinExistence type="predicted"/>
<sequence>MDEAQIWKRKLQNRNAQRRCRSRKKGNDRAFFHSHYMKETPGNANIEPPAITTSSWSLPDTLPTTTIPEPQTFFNGIDFSDLSVSNGSEDPFTEVLGSSVFGIVPTPTPMLSLSNDIAAKNGGRCNHTADCQFDQGGLMFMSPTIFSNNEGQSSKSTEALLSPISINSSMETSNNTNSGAENAGLGAISSHLPVNSASSNHQCQGKRENNSHKSTRFAHRMKDNQQPCMKQTSSGNGNRKKDIKCCVAHKAEMMISDVQELCKFGLRFGLLVTEDNELRDCLSFLRGKLREMSRCSNKSVHYSSSSDEDID</sequence>
<organism evidence="2 3">
    <name type="scientific">Truncatella angustata</name>
    <dbReference type="NCBI Taxonomy" id="152316"/>
    <lineage>
        <taxon>Eukaryota</taxon>
        <taxon>Fungi</taxon>
        <taxon>Dikarya</taxon>
        <taxon>Ascomycota</taxon>
        <taxon>Pezizomycotina</taxon>
        <taxon>Sordariomycetes</taxon>
        <taxon>Xylariomycetidae</taxon>
        <taxon>Amphisphaeriales</taxon>
        <taxon>Sporocadaceae</taxon>
        <taxon>Truncatella</taxon>
    </lineage>
</organism>
<reference evidence="2" key="1">
    <citation type="journal article" date="2021" name="Nat. Commun.">
        <title>Genetic determinants of endophytism in the Arabidopsis root mycobiome.</title>
        <authorList>
            <person name="Mesny F."/>
            <person name="Miyauchi S."/>
            <person name="Thiergart T."/>
            <person name="Pickel B."/>
            <person name="Atanasova L."/>
            <person name="Karlsson M."/>
            <person name="Huettel B."/>
            <person name="Barry K.W."/>
            <person name="Haridas S."/>
            <person name="Chen C."/>
            <person name="Bauer D."/>
            <person name="Andreopoulos W."/>
            <person name="Pangilinan J."/>
            <person name="LaButti K."/>
            <person name="Riley R."/>
            <person name="Lipzen A."/>
            <person name="Clum A."/>
            <person name="Drula E."/>
            <person name="Henrissat B."/>
            <person name="Kohler A."/>
            <person name="Grigoriev I.V."/>
            <person name="Martin F.M."/>
            <person name="Hacquard S."/>
        </authorList>
    </citation>
    <scope>NUCLEOTIDE SEQUENCE</scope>
    <source>
        <strain evidence="2">MPI-SDFR-AT-0073</strain>
    </source>
</reference>
<protein>
    <recommendedName>
        <fullName evidence="4">BZIP domain-containing protein</fullName>
    </recommendedName>
</protein>
<dbReference type="RefSeq" id="XP_045951733.1">
    <property type="nucleotide sequence ID" value="XM_046101066.1"/>
</dbReference>
<gene>
    <name evidence="2" type="ORF">BKA67DRAFT_542190</name>
</gene>
<comment type="caution">
    <text evidence="2">The sequence shown here is derived from an EMBL/GenBank/DDBJ whole genome shotgun (WGS) entry which is preliminary data.</text>
</comment>
<name>A0A9P8RFT4_9PEZI</name>
<keyword evidence="3" id="KW-1185">Reference proteome</keyword>
<evidence type="ECO:0000313" key="3">
    <source>
        <dbReference type="Proteomes" id="UP000758603"/>
    </source>
</evidence>
<evidence type="ECO:0000313" key="2">
    <source>
        <dbReference type="EMBL" id="KAH6645219.1"/>
    </source>
</evidence>